<evidence type="ECO:0000313" key="3">
    <source>
        <dbReference type="EMBL" id="AOW29588.1"/>
    </source>
</evidence>
<protein>
    <submittedName>
        <fullName evidence="3">Uncharacterized protein</fullName>
    </submittedName>
</protein>
<dbReference type="VEuPathDB" id="FungiDB:C5_01550C_A"/>
<dbReference type="KEGG" id="cal:CAALFM_C501550CA"/>
<dbReference type="STRING" id="237561.A0A1D8PN79"/>
<dbReference type="Proteomes" id="UP000000559">
    <property type="component" value="Chromosome 5"/>
</dbReference>
<evidence type="ECO:0000256" key="1">
    <source>
        <dbReference type="SAM" id="Phobius"/>
    </source>
</evidence>
<dbReference type="EMBL" id="CP017627">
    <property type="protein sequence ID" value="AOW29588.1"/>
    <property type="molecule type" value="Genomic_DNA"/>
</dbReference>
<reference evidence="3 4" key="1">
    <citation type="journal article" date="2004" name="Proc. Natl. Acad. Sci. U.S.A.">
        <title>The diploid genome sequence of Candida albicans.</title>
        <authorList>
            <person name="Jones T."/>
            <person name="Federspiel N.A."/>
            <person name="Chibana H."/>
            <person name="Dungan J."/>
            <person name="Kalman S."/>
            <person name="Magee B.B."/>
            <person name="Newport G."/>
            <person name="Thorstenson Y.R."/>
            <person name="Agabian N."/>
            <person name="Magee P.T."/>
            <person name="Davis R.W."/>
            <person name="Scherer S."/>
        </authorList>
    </citation>
    <scope>NUCLEOTIDE SEQUENCE [LARGE SCALE GENOMIC DNA]</scope>
    <source>
        <strain evidence="4">SC5314 / ATCC MYA-2876</strain>
    </source>
</reference>
<feature type="transmembrane region" description="Helical" evidence="1">
    <location>
        <begin position="93"/>
        <end position="111"/>
    </location>
</feature>
<evidence type="ECO:0000313" key="4">
    <source>
        <dbReference type="Proteomes" id="UP000000559"/>
    </source>
</evidence>
<keyword evidence="1" id="KW-1133">Transmembrane helix</keyword>
<dbReference type="OrthoDB" id="10607372at2759"/>
<name>A0A1D8PN79_CANAL</name>
<organism evidence="3 4">
    <name type="scientific">Candida albicans (strain SC5314 / ATCC MYA-2876)</name>
    <name type="common">Yeast</name>
    <dbReference type="NCBI Taxonomy" id="237561"/>
    <lineage>
        <taxon>Eukaryota</taxon>
        <taxon>Fungi</taxon>
        <taxon>Dikarya</taxon>
        <taxon>Ascomycota</taxon>
        <taxon>Saccharomycotina</taxon>
        <taxon>Pichiomycetes</taxon>
        <taxon>Debaryomycetaceae</taxon>
        <taxon>Candida/Lodderomyces clade</taxon>
        <taxon>Candida</taxon>
    </lineage>
</organism>
<accession>A0A1D8PN79</accession>
<reference evidence="3 4" key="2">
    <citation type="journal article" date="2007" name="Genome Biol.">
        <title>Assembly of the Candida albicans genome into sixteen supercontigs aligned on the eight chromosomes.</title>
        <authorList>
            <person name="van het Hoog M."/>
            <person name="Rast T.J."/>
            <person name="Martchenko M."/>
            <person name="Grindle S."/>
            <person name="Dignard D."/>
            <person name="Hogues H."/>
            <person name="Cuomo C."/>
            <person name="Berriman M."/>
            <person name="Scherer S."/>
            <person name="Magee B.B."/>
            <person name="Whiteway M."/>
            <person name="Chibana H."/>
            <person name="Nantel A."/>
            <person name="Magee P.T."/>
        </authorList>
    </citation>
    <scope>GENOME REANNOTATION</scope>
    <source>
        <strain evidence="4">SC5314 / ATCC MYA-2876</strain>
    </source>
</reference>
<proteinExistence type="predicted"/>
<dbReference type="RefSeq" id="XP_711353.2">
    <property type="nucleotide sequence ID" value="XM_706261.2"/>
</dbReference>
<dbReference type="GeneID" id="3647063"/>
<dbReference type="CGD" id="CAL0000187078">
    <property type="gene designation" value="orf19.11625"/>
</dbReference>
<dbReference type="InParanoid" id="A0A1D8PN79"/>
<keyword evidence="1" id="KW-0812">Transmembrane</keyword>
<keyword evidence="1" id="KW-0472">Membrane</keyword>
<feature type="transmembrane region" description="Helical" evidence="1">
    <location>
        <begin position="23"/>
        <end position="45"/>
    </location>
</feature>
<reference evidence="3 4" key="3">
    <citation type="journal article" date="2013" name="Genome Biol.">
        <title>Assembly of a phased diploid Candida albicans genome facilitates allele-specific measurements and provides a simple model for repeat and indel structure.</title>
        <authorList>
            <person name="Muzzey D."/>
            <person name="Schwartz K."/>
            <person name="Weissman J.S."/>
            <person name="Sherlock G."/>
        </authorList>
    </citation>
    <scope>NUCLEOTIDE SEQUENCE [LARGE SCALE GENOMIC DNA]</scope>
    <source>
        <strain evidence="4">SC5314 / ATCC MYA-2876</strain>
    </source>
</reference>
<gene>
    <name evidence="3" type="ordered locus">CAALFM_C501550CA</name>
    <name evidence="2" type="ordered locus">orf19.11625</name>
</gene>
<sequence>MYKYTHIHIYIYISILNFAHRHMFCFSCCCGVDWIRLFSFIFLGFCLEFREFLGSRSTSRNFQNIESDSFRNWSTLTNGDNITFFNSESWRDVSSNILVSFFVSVIFWNVMQVISSDNDGTVHFGGNNSTGQDFTSDGNSTSKWTFFVNVRTFNGSFWGFET</sequence>
<keyword evidence="4" id="KW-1185">Reference proteome</keyword>
<evidence type="ECO:0000313" key="2">
    <source>
        <dbReference type="CGD" id="CAL0000187078"/>
    </source>
</evidence>
<dbReference type="AlphaFoldDB" id="A0A1D8PN79"/>